<name>A0A6N3XC22_9SYNE</name>
<evidence type="ECO:0000313" key="2">
    <source>
        <dbReference type="EMBL" id="KKZ15118.1"/>
    </source>
</evidence>
<comment type="caution">
    <text evidence="2">The sequence shown here is derived from an EMBL/GenBank/DDBJ whole genome shotgun (WGS) entry which is preliminary data.</text>
</comment>
<dbReference type="AlphaFoldDB" id="A0A6N3XC22"/>
<gene>
    <name evidence="2" type="ORF">TH68_02130</name>
</gene>
<dbReference type="EMBL" id="JXUO01000066">
    <property type="protein sequence ID" value="KKZ15118.1"/>
    <property type="molecule type" value="Genomic_DNA"/>
</dbReference>
<evidence type="ECO:0000256" key="1">
    <source>
        <dbReference type="SAM" id="MobiDB-lite"/>
    </source>
</evidence>
<dbReference type="Proteomes" id="UP000035054">
    <property type="component" value="Unassembled WGS sequence"/>
</dbReference>
<protein>
    <submittedName>
        <fullName evidence="2">Uncharacterized protein</fullName>
    </submittedName>
</protein>
<feature type="region of interest" description="Disordered" evidence="1">
    <location>
        <begin position="44"/>
        <end position="83"/>
    </location>
</feature>
<accession>A0A6N3XC22</accession>
<sequence length="103" mass="11361">MGIEQRFNAPFIAGMALEEKQIQQNDRLIIALLGWGNSVQGFNPKDPLHRSAGRSRHQDSENMAGKELAGFPASGRHRGWQCGRGGARAREIWPLPLQGKASQ</sequence>
<proteinExistence type="predicted"/>
<organism evidence="2 3">
    <name type="scientific">Candidatus Synechococcus spongiarum 142</name>
    <dbReference type="NCBI Taxonomy" id="1608213"/>
    <lineage>
        <taxon>Bacteria</taxon>
        <taxon>Bacillati</taxon>
        <taxon>Cyanobacteriota</taxon>
        <taxon>Cyanophyceae</taxon>
        <taxon>Synechococcales</taxon>
        <taxon>Synechococcaceae</taxon>
        <taxon>Synechococcus</taxon>
    </lineage>
</organism>
<evidence type="ECO:0000313" key="3">
    <source>
        <dbReference type="Proteomes" id="UP000035054"/>
    </source>
</evidence>
<reference evidence="2 3" key="1">
    <citation type="submission" date="2015-01" db="EMBL/GenBank/DDBJ databases">
        <title>Lifestyle Evolution in Cyanobacterial Symbionts of Sponges.</title>
        <authorList>
            <person name="Burgsdorf I."/>
            <person name="Slaby B.M."/>
            <person name="Handley K.M."/>
            <person name="Haber M."/>
            <person name="Blom J."/>
            <person name="Marshall C.W."/>
            <person name="Gilbert J.A."/>
            <person name="Hentschel U."/>
            <person name="Steindler L."/>
        </authorList>
    </citation>
    <scope>NUCLEOTIDE SEQUENCE [LARGE SCALE GENOMIC DNA]</scope>
    <source>
        <strain evidence="2">142</strain>
    </source>
</reference>